<name>A0ABR8Y4B7_9BACT</name>
<keyword evidence="2" id="KW-1185">Reference proteome</keyword>
<reference evidence="1 2" key="1">
    <citation type="submission" date="2020-08" db="EMBL/GenBank/DDBJ databases">
        <title>A Genomic Blueprint of the Chicken Gut Microbiome.</title>
        <authorList>
            <person name="Gilroy R."/>
            <person name="Ravi A."/>
            <person name="Getino M."/>
            <person name="Pursley I."/>
            <person name="Horton D.L."/>
            <person name="Alikhan N.-F."/>
            <person name="Baker D."/>
            <person name="Gharbi K."/>
            <person name="Hall N."/>
            <person name="Watson M."/>
            <person name="Adriaenssens E.M."/>
            <person name="Foster-Nyarko E."/>
            <person name="Jarju S."/>
            <person name="Secka A."/>
            <person name="Antonio M."/>
            <person name="Oren A."/>
            <person name="Chaudhuri R."/>
            <person name="La Ragione R.M."/>
            <person name="Hildebrand F."/>
            <person name="Pallen M.J."/>
        </authorList>
    </citation>
    <scope>NUCLEOTIDE SEQUENCE [LARGE SCALE GENOMIC DNA]</scope>
    <source>
        <strain evidence="1 2">Sa1CVN1</strain>
    </source>
</reference>
<gene>
    <name evidence="1" type="ORF">H9625_00695</name>
</gene>
<protein>
    <recommendedName>
        <fullName evidence="3">Lipoprotein</fullName>
    </recommendedName>
</protein>
<proteinExistence type="predicted"/>
<accession>A0ABR8Y4B7</accession>
<dbReference type="EMBL" id="JACSPP010000002">
    <property type="protein sequence ID" value="MBD8038978.1"/>
    <property type="molecule type" value="Genomic_DNA"/>
</dbReference>
<evidence type="ECO:0008006" key="3">
    <source>
        <dbReference type="Google" id="ProtNLM"/>
    </source>
</evidence>
<evidence type="ECO:0000313" key="2">
    <source>
        <dbReference type="Proteomes" id="UP000620874"/>
    </source>
</evidence>
<sequence length="227" mass="26510">MKLMHTVRDILLLFVLLSLFSCGQRKPSVVPNQEMAERLLKEADSLMRADSAFWYMPVDRENPRVCRHDSLVRQKLDDALLMCPSLKKAYLSKYIYLLRSRKMEELLPLLRKMKTNVPDSIAADMWHLKAALEDRAGYRDTARHDFLKADTLYALALRKTMKEKADTVQYAMLRLMKALNLSVFYDDFNLIRNEIRLYNGVHQTPLGNAELLSAFTGKEAYYDYLFE</sequence>
<evidence type="ECO:0000313" key="1">
    <source>
        <dbReference type="EMBL" id="MBD8038978.1"/>
    </source>
</evidence>
<dbReference type="PROSITE" id="PS51257">
    <property type="entry name" value="PROKAR_LIPOPROTEIN"/>
    <property type="match status" value="1"/>
</dbReference>
<comment type="caution">
    <text evidence="1">The sequence shown here is derived from an EMBL/GenBank/DDBJ whole genome shotgun (WGS) entry which is preliminary data.</text>
</comment>
<dbReference type="Proteomes" id="UP000620874">
    <property type="component" value="Unassembled WGS sequence"/>
</dbReference>
<organism evidence="1 2">
    <name type="scientific">Phocaeicola intestinalis</name>
    <dbReference type="NCBI Taxonomy" id="2762212"/>
    <lineage>
        <taxon>Bacteria</taxon>
        <taxon>Pseudomonadati</taxon>
        <taxon>Bacteroidota</taxon>
        <taxon>Bacteroidia</taxon>
        <taxon>Bacteroidales</taxon>
        <taxon>Bacteroidaceae</taxon>
        <taxon>Phocaeicola</taxon>
    </lineage>
</organism>